<feature type="transmembrane region" description="Helical" evidence="1">
    <location>
        <begin position="7"/>
        <end position="27"/>
    </location>
</feature>
<comment type="caution">
    <text evidence="3">The sequence shown here is derived from an EMBL/GenBank/DDBJ whole genome shotgun (WGS) entry which is preliminary data.</text>
</comment>
<protein>
    <recommendedName>
        <fullName evidence="2">Rhodanese domain-containing protein</fullName>
    </recommendedName>
</protein>
<dbReference type="EMBL" id="LAZR01000060">
    <property type="protein sequence ID" value="KKN97139.1"/>
    <property type="molecule type" value="Genomic_DNA"/>
</dbReference>
<gene>
    <name evidence="3" type="ORF">LCGC14_0160970</name>
</gene>
<sequence length="202" mass="22821">MRPSTQIIVFAIIVGAISGALAGFLVLKYQSPSQNELIKDFYLTENAVHVSPHGLRGKMDKGINDFVLVDLRSQEEYEKEHIMSAINIPAYKDPDTSAYGDIDRILGEFSKLPKDKEIIVYCYSMPCMTGRKIGKLLAENGIYVKHLGIGWNEWKHFWNLWNHEHEWDTTNVEDYIASGKEPGVPKIKDNSQGCPIEGDFGC</sequence>
<dbReference type="InterPro" id="IPR050229">
    <property type="entry name" value="GlpE_sulfurtransferase"/>
</dbReference>
<dbReference type="Gene3D" id="3.40.250.10">
    <property type="entry name" value="Rhodanese-like domain"/>
    <property type="match status" value="1"/>
</dbReference>
<dbReference type="InterPro" id="IPR001763">
    <property type="entry name" value="Rhodanese-like_dom"/>
</dbReference>
<organism evidence="3">
    <name type="scientific">marine sediment metagenome</name>
    <dbReference type="NCBI Taxonomy" id="412755"/>
    <lineage>
        <taxon>unclassified sequences</taxon>
        <taxon>metagenomes</taxon>
        <taxon>ecological metagenomes</taxon>
    </lineage>
</organism>
<evidence type="ECO:0000256" key="1">
    <source>
        <dbReference type="SAM" id="Phobius"/>
    </source>
</evidence>
<dbReference type="SMART" id="SM00450">
    <property type="entry name" value="RHOD"/>
    <property type="match status" value="1"/>
</dbReference>
<dbReference type="InterPro" id="IPR036873">
    <property type="entry name" value="Rhodanese-like_dom_sf"/>
</dbReference>
<reference evidence="3" key="1">
    <citation type="journal article" date="2015" name="Nature">
        <title>Complex archaea that bridge the gap between prokaryotes and eukaryotes.</title>
        <authorList>
            <person name="Spang A."/>
            <person name="Saw J.H."/>
            <person name="Jorgensen S.L."/>
            <person name="Zaremba-Niedzwiedzka K."/>
            <person name="Martijn J."/>
            <person name="Lind A.E."/>
            <person name="van Eijk R."/>
            <person name="Schleper C."/>
            <person name="Guy L."/>
            <person name="Ettema T.J."/>
        </authorList>
    </citation>
    <scope>NUCLEOTIDE SEQUENCE</scope>
</reference>
<dbReference type="CDD" id="cd00158">
    <property type="entry name" value="RHOD"/>
    <property type="match status" value="1"/>
</dbReference>
<evidence type="ECO:0000313" key="3">
    <source>
        <dbReference type="EMBL" id="KKN97139.1"/>
    </source>
</evidence>
<dbReference type="PANTHER" id="PTHR43031">
    <property type="entry name" value="FAD-DEPENDENT OXIDOREDUCTASE"/>
    <property type="match status" value="1"/>
</dbReference>
<dbReference type="SUPFAM" id="SSF52821">
    <property type="entry name" value="Rhodanese/Cell cycle control phosphatase"/>
    <property type="match status" value="1"/>
</dbReference>
<dbReference type="PROSITE" id="PS50206">
    <property type="entry name" value="RHODANESE_3"/>
    <property type="match status" value="1"/>
</dbReference>
<dbReference type="PANTHER" id="PTHR43031:SF16">
    <property type="entry name" value="OXIDOREDUCTASE"/>
    <property type="match status" value="1"/>
</dbReference>
<accession>A0A0F9UZG2</accession>
<name>A0A0F9UZG2_9ZZZZ</name>
<keyword evidence="1" id="KW-0812">Transmembrane</keyword>
<dbReference type="Pfam" id="PF00581">
    <property type="entry name" value="Rhodanese"/>
    <property type="match status" value="1"/>
</dbReference>
<keyword evidence="1" id="KW-0472">Membrane</keyword>
<proteinExistence type="predicted"/>
<dbReference type="AlphaFoldDB" id="A0A0F9UZG2"/>
<keyword evidence="1" id="KW-1133">Transmembrane helix</keyword>
<feature type="domain" description="Rhodanese" evidence="2">
    <location>
        <begin position="62"/>
        <end position="159"/>
    </location>
</feature>
<evidence type="ECO:0000259" key="2">
    <source>
        <dbReference type="PROSITE" id="PS50206"/>
    </source>
</evidence>